<evidence type="ECO:0000313" key="4">
    <source>
        <dbReference type="EMBL" id="CAD8435054.1"/>
    </source>
</evidence>
<feature type="compositionally biased region" description="Gly residues" evidence="3">
    <location>
        <begin position="1"/>
        <end position="11"/>
    </location>
</feature>
<feature type="repeat" description="PPR" evidence="2">
    <location>
        <begin position="138"/>
        <end position="172"/>
    </location>
</feature>
<protein>
    <recommendedName>
        <fullName evidence="5">Pentacotripeptide-repeat region of PRORP domain-containing protein</fullName>
    </recommendedName>
</protein>
<feature type="compositionally biased region" description="Basic residues" evidence="3">
    <location>
        <begin position="460"/>
        <end position="469"/>
    </location>
</feature>
<reference evidence="4" key="1">
    <citation type="submission" date="2021-01" db="EMBL/GenBank/DDBJ databases">
        <authorList>
            <person name="Corre E."/>
            <person name="Pelletier E."/>
            <person name="Niang G."/>
            <person name="Scheremetjew M."/>
            <person name="Finn R."/>
            <person name="Kale V."/>
            <person name="Holt S."/>
            <person name="Cochrane G."/>
            <person name="Meng A."/>
            <person name="Brown T."/>
            <person name="Cohen L."/>
        </authorList>
    </citation>
    <scope>NUCLEOTIDE SEQUENCE</scope>
    <source>
        <strain evidence="4">CCAC1681</strain>
    </source>
</reference>
<evidence type="ECO:0008006" key="5">
    <source>
        <dbReference type="Google" id="ProtNLM"/>
    </source>
</evidence>
<dbReference type="InterPro" id="IPR011990">
    <property type="entry name" value="TPR-like_helical_dom_sf"/>
</dbReference>
<keyword evidence="1" id="KW-0677">Repeat</keyword>
<proteinExistence type="predicted"/>
<feature type="repeat" description="PPR" evidence="2">
    <location>
        <begin position="381"/>
        <end position="415"/>
    </location>
</feature>
<accession>A0A7S0CVI9</accession>
<feature type="region of interest" description="Disordered" evidence="3">
    <location>
        <begin position="1"/>
        <end position="65"/>
    </location>
</feature>
<feature type="repeat" description="PPR" evidence="2">
    <location>
        <begin position="173"/>
        <end position="209"/>
    </location>
</feature>
<evidence type="ECO:0000256" key="3">
    <source>
        <dbReference type="SAM" id="MobiDB-lite"/>
    </source>
</evidence>
<dbReference type="PROSITE" id="PS51375">
    <property type="entry name" value="PPR"/>
    <property type="match status" value="5"/>
</dbReference>
<feature type="compositionally biased region" description="Basic and acidic residues" evidence="3">
    <location>
        <begin position="486"/>
        <end position="495"/>
    </location>
</feature>
<dbReference type="EMBL" id="HBEN01004178">
    <property type="protein sequence ID" value="CAD8435054.1"/>
    <property type="molecule type" value="Transcribed_RNA"/>
</dbReference>
<dbReference type="InterPro" id="IPR002885">
    <property type="entry name" value="PPR_rpt"/>
</dbReference>
<feature type="region of interest" description="Disordered" evidence="3">
    <location>
        <begin position="611"/>
        <end position="680"/>
    </location>
</feature>
<dbReference type="Pfam" id="PF01535">
    <property type="entry name" value="PPR"/>
    <property type="match status" value="3"/>
</dbReference>
<dbReference type="Pfam" id="PF12854">
    <property type="entry name" value="PPR_1"/>
    <property type="match status" value="1"/>
</dbReference>
<feature type="repeat" description="PPR" evidence="2">
    <location>
        <begin position="416"/>
        <end position="450"/>
    </location>
</feature>
<dbReference type="Pfam" id="PF13041">
    <property type="entry name" value="PPR_2"/>
    <property type="match status" value="1"/>
</dbReference>
<organism evidence="4">
    <name type="scientific">Micromonas pusilla</name>
    <name type="common">Picoplanktonic green alga</name>
    <name type="synonym">Chromulina pusilla</name>
    <dbReference type="NCBI Taxonomy" id="38833"/>
    <lineage>
        <taxon>Eukaryota</taxon>
        <taxon>Viridiplantae</taxon>
        <taxon>Chlorophyta</taxon>
        <taxon>Mamiellophyceae</taxon>
        <taxon>Mamiellales</taxon>
        <taxon>Mamiellaceae</taxon>
        <taxon>Micromonas</taxon>
    </lineage>
</organism>
<feature type="region of interest" description="Disordered" evidence="3">
    <location>
        <begin position="455"/>
        <end position="495"/>
    </location>
</feature>
<dbReference type="NCBIfam" id="TIGR00756">
    <property type="entry name" value="PPR"/>
    <property type="match status" value="3"/>
</dbReference>
<evidence type="ECO:0000256" key="1">
    <source>
        <dbReference type="ARBA" id="ARBA00022737"/>
    </source>
</evidence>
<dbReference type="Gene3D" id="1.25.40.10">
    <property type="entry name" value="Tetratricopeptide repeat domain"/>
    <property type="match status" value="4"/>
</dbReference>
<dbReference type="AlphaFoldDB" id="A0A7S0CVI9"/>
<sequence>MSSRGRGGGPAGASAGESVTTSVDEEWAEASASARLEDAAAGADARADTSLGASSAPRSDDATEASRLVDVTGASEGPALFKCKKCAKGSSCWPVHVATQKLSSLRKKALGRRGGDRGDADAVWDEFETLLEAGHRPTVKTYTALAAALGEMGAPEDCEDVLLRMREAGEEPDVKAYNVAVHAWCVGDDPAPREAMRLVGEMRARGVEPVAATFPPLVNALARLGATDEIESIIKSVESVSRETTRDEDAVLREYEKIYHAFIAGRLAADDPRDAEAVLRRWNLEKYDMERVADRKGRISRPVAASYGMIIDHYVRGGAMGEARRLLSQMQWDKVCPSIDIFNMLLRGYLALGNVGAAQDVFRELEGSGTWDMESLGIVPDVASYTSLMDHWAGQGDVVLAEKVLQKMEAKGVAPDDRAFGSLIKAYARARDPAGAEEVLTRMRAYDAPPERVAATRAGGRLKKSKRAAARPGGGFHPENPTASRSAEKYVGPKDEKKKMKPGVVLFSTVVSAYCAVGDMTNARRVVDEMRACPKSWRAAPNDRTFAHLAWGYGQLGDVAGVTATAGLMAEAGVSLRPNSEARKALVRACRECGLPAAHVDRMVENLGEAAPARRRAGERWVGRKKKSAAAAPAGSAKNAKDEGAKGAKSERPGAPATPTRKPTRAPPAAAPRRGEAHRSGDAGWVCSCVAGPERVRSVRVFANVSSRVSVGARGLTARRAHGAKGAGRVVLAAARAAVFA</sequence>
<name>A0A7S0CVI9_MICPS</name>
<dbReference type="PANTHER" id="PTHR47932:SF44">
    <property type="entry name" value="MIOREX COMPLEX COMPONENT 1"/>
    <property type="match status" value="1"/>
</dbReference>
<feature type="compositionally biased region" description="Low complexity" evidence="3">
    <location>
        <begin position="653"/>
        <end position="664"/>
    </location>
</feature>
<feature type="compositionally biased region" description="Basic and acidic residues" evidence="3">
    <location>
        <begin position="639"/>
        <end position="652"/>
    </location>
</feature>
<feature type="compositionally biased region" description="Low complexity" evidence="3">
    <location>
        <begin position="29"/>
        <end position="44"/>
    </location>
</feature>
<feature type="compositionally biased region" description="Low complexity" evidence="3">
    <location>
        <begin position="629"/>
        <end position="638"/>
    </location>
</feature>
<gene>
    <name evidence="4" type="ORF">MSP1401_LOCUS3388</name>
</gene>
<dbReference type="PANTHER" id="PTHR47932">
    <property type="entry name" value="ATPASE EXPRESSION PROTEIN 3"/>
    <property type="match status" value="1"/>
</dbReference>
<feature type="repeat" description="PPR" evidence="2">
    <location>
        <begin position="303"/>
        <end position="337"/>
    </location>
</feature>
<evidence type="ECO:0000256" key="2">
    <source>
        <dbReference type="PROSITE-ProRule" id="PRU00708"/>
    </source>
</evidence>